<name>A0A7D9HL68_PARCT</name>
<keyword evidence="1" id="KW-0175">Coiled coil</keyword>
<comment type="caution">
    <text evidence="3">The sequence shown here is derived from an EMBL/GenBank/DDBJ whole genome shotgun (WGS) entry which is preliminary data.</text>
</comment>
<dbReference type="EMBL" id="CACRXK020000708">
    <property type="protein sequence ID" value="CAB3984208.1"/>
    <property type="molecule type" value="Genomic_DNA"/>
</dbReference>
<organism evidence="3 4">
    <name type="scientific">Paramuricea clavata</name>
    <name type="common">Red gorgonian</name>
    <name type="synonym">Violescent sea-whip</name>
    <dbReference type="NCBI Taxonomy" id="317549"/>
    <lineage>
        <taxon>Eukaryota</taxon>
        <taxon>Metazoa</taxon>
        <taxon>Cnidaria</taxon>
        <taxon>Anthozoa</taxon>
        <taxon>Octocorallia</taxon>
        <taxon>Malacalcyonacea</taxon>
        <taxon>Plexauridae</taxon>
        <taxon>Paramuricea</taxon>
    </lineage>
</organism>
<proteinExistence type="predicted"/>
<feature type="region of interest" description="Disordered" evidence="2">
    <location>
        <begin position="121"/>
        <end position="143"/>
    </location>
</feature>
<dbReference type="OrthoDB" id="78720at2759"/>
<feature type="compositionally biased region" description="Basic and acidic residues" evidence="2">
    <location>
        <begin position="134"/>
        <end position="143"/>
    </location>
</feature>
<feature type="coiled-coil region" evidence="1">
    <location>
        <begin position="189"/>
        <end position="218"/>
    </location>
</feature>
<dbReference type="AlphaFoldDB" id="A0A7D9HL68"/>
<sequence>MTSEGKPPETEVEVQGQINSPMEWTKRHDTMLFREVLVVNPYQAKKKTVQRGQLWQTVAANLVQLEEPVFKRSLSKRSVQDRCTLLCEKHKKRMKYEMKASGISPQVTELDNLIEETLEKEEASEELRATQGEAQKKKVEQDQRNAVDIRKKAMERFGETKKRKIDEGEIEEKKRKRRRSGSDTLQFVMEQSENEMNMREKELVLEKEKQTREEQRHNDFKEMMAQQMAQQQQQMAQFQMMFMQQNNLMLSILEKK</sequence>
<evidence type="ECO:0000256" key="2">
    <source>
        <dbReference type="SAM" id="MobiDB-lite"/>
    </source>
</evidence>
<keyword evidence="4" id="KW-1185">Reference proteome</keyword>
<dbReference type="PANTHER" id="PTHR33309:SF1">
    <property type="entry name" value="MYB_SANT-LIKE DNA-BINDING DOMAIN-CONTAINING PROTEIN"/>
    <property type="match status" value="1"/>
</dbReference>
<dbReference type="PANTHER" id="PTHR33309">
    <property type="entry name" value="KERATIN, ULTRA HIGH-SULFUR MATRIX PROTEIN-LIKE"/>
    <property type="match status" value="1"/>
</dbReference>
<dbReference type="Proteomes" id="UP001152795">
    <property type="component" value="Unassembled WGS sequence"/>
</dbReference>
<gene>
    <name evidence="3" type="ORF">PACLA_8A052681</name>
</gene>
<protein>
    <submittedName>
        <fullName evidence="3">Uncharacterized protein</fullName>
    </submittedName>
</protein>
<accession>A0A7D9HL68</accession>
<reference evidence="3" key="1">
    <citation type="submission" date="2020-04" db="EMBL/GenBank/DDBJ databases">
        <authorList>
            <person name="Alioto T."/>
            <person name="Alioto T."/>
            <person name="Gomez Garrido J."/>
        </authorList>
    </citation>
    <scope>NUCLEOTIDE SEQUENCE</scope>
    <source>
        <strain evidence="3">A484AB</strain>
    </source>
</reference>
<evidence type="ECO:0000313" key="4">
    <source>
        <dbReference type="Proteomes" id="UP001152795"/>
    </source>
</evidence>
<evidence type="ECO:0000313" key="3">
    <source>
        <dbReference type="EMBL" id="CAB3984208.1"/>
    </source>
</evidence>
<evidence type="ECO:0000256" key="1">
    <source>
        <dbReference type="SAM" id="Coils"/>
    </source>
</evidence>